<evidence type="ECO:0000256" key="3">
    <source>
        <dbReference type="ARBA" id="ARBA00022448"/>
    </source>
</evidence>
<dbReference type="PANTHER" id="PTHR30290">
    <property type="entry name" value="PERIPLASMIC BINDING COMPONENT OF ABC TRANSPORTER"/>
    <property type="match status" value="1"/>
</dbReference>
<comment type="similarity">
    <text evidence="2">Belongs to the bacterial solute-binding protein 5 family.</text>
</comment>
<dbReference type="Gene3D" id="3.10.105.10">
    <property type="entry name" value="Dipeptide-binding Protein, Domain 3"/>
    <property type="match status" value="1"/>
</dbReference>
<dbReference type="AlphaFoldDB" id="A0A6J4R7H4"/>
<evidence type="ECO:0000256" key="2">
    <source>
        <dbReference type="ARBA" id="ARBA00005695"/>
    </source>
</evidence>
<dbReference type="GO" id="GO:1904680">
    <property type="term" value="F:peptide transmembrane transporter activity"/>
    <property type="evidence" value="ECO:0007669"/>
    <property type="project" value="TreeGrafter"/>
</dbReference>
<evidence type="ECO:0000313" key="6">
    <source>
        <dbReference type="EMBL" id="CAA9466284.1"/>
    </source>
</evidence>
<evidence type="ECO:0000259" key="5">
    <source>
        <dbReference type="Pfam" id="PF00496"/>
    </source>
</evidence>
<dbReference type="Pfam" id="PF00496">
    <property type="entry name" value="SBP_bac_5"/>
    <property type="match status" value="1"/>
</dbReference>
<evidence type="ECO:0000256" key="4">
    <source>
        <dbReference type="ARBA" id="ARBA00022729"/>
    </source>
</evidence>
<dbReference type="GO" id="GO:0015833">
    <property type="term" value="P:peptide transport"/>
    <property type="evidence" value="ECO:0007669"/>
    <property type="project" value="TreeGrafter"/>
</dbReference>
<dbReference type="GO" id="GO:0030313">
    <property type="term" value="C:cell envelope"/>
    <property type="evidence" value="ECO:0007669"/>
    <property type="project" value="UniProtKB-SubCell"/>
</dbReference>
<dbReference type="InterPro" id="IPR000914">
    <property type="entry name" value="SBP_5_dom"/>
</dbReference>
<evidence type="ECO:0000256" key="1">
    <source>
        <dbReference type="ARBA" id="ARBA00004196"/>
    </source>
</evidence>
<proteinExistence type="inferred from homology"/>
<dbReference type="InterPro" id="IPR039424">
    <property type="entry name" value="SBP_5"/>
</dbReference>
<name>A0A6J4R7H4_9ACTN</name>
<sequence length="326" mass="36513">MTAGTAGGGQTVVLKKNDRYWDKENVAVETINGRIVKENDTAINLYEGGELDLTGLEGNKVQQYVDSPEFFRRVEPFTVYGRLNQKAPGLDNINIRKALMIGFDRVGLTEQILQDGSVPAYGYVPSAISPGPGDQTFREANGDLVPKDVESARELWEKGVEEVGETPKLTMLFSDDSSQRDMATYMQDQYKKNLGADLDIEVVTFDAALDRVDQEDYQINYAFGWIGDYDDPMTFLDLYLSDSPFNNSFFENEEYDSLIKGAQTEPNTDKRMQMMLEAERILIEQAGTVPVYFAAVAGVKKPYFKGYTPHAFGGDDYRYASIEGKS</sequence>
<reference evidence="6" key="1">
    <citation type="submission" date="2020-02" db="EMBL/GenBank/DDBJ databases">
        <authorList>
            <person name="Meier V. D."/>
        </authorList>
    </citation>
    <scope>NUCLEOTIDE SEQUENCE</scope>
    <source>
        <strain evidence="6">AVDCRST_MAG05</strain>
    </source>
</reference>
<comment type="subcellular location">
    <subcellularLocation>
        <location evidence="1">Cell envelope</location>
    </subcellularLocation>
</comment>
<dbReference type="FunFam" id="3.10.105.10:FF:000001">
    <property type="entry name" value="Oligopeptide ABC transporter, oligopeptide-binding protein"/>
    <property type="match status" value="1"/>
</dbReference>
<dbReference type="EMBL" id="CADCVM010000015">
    <property type="protein sequence ID" value="CAA9466284.1"/>
    <property type="molecule type" value="Genomic_DNA"/>
</dbReference>
<protein>
    <submittedName>
        <fullName evidence="6">Oligopeptide ABC transporter, periplasmic oligopeptide-binding protein OppA</fullName>
    </submittedName>
</protein>
<keyword evidence="4" id="KW-0732">Signal</keyword>
<dbReference type="CDD" id="cd08504">
    <property type="entry name" value="PBP2_OppA"/>
    <property type="match status" value="1"/>
</dbReference>
<organism evidence="6">
    <name type="scientific">uncultured Rubrobacteraceae bacterium</name>
    <dbReference type="NCBI Taxonomy" id="349277"/>
    <lineage>
        <taxon>Bacteria</taxon>
        <taxon>Bacillati</taxon>
        <taxon>Actinomycetota</taxon>
        <taxon>Rubrobacteria</taxon>
        <taxon>Rubrobacterales</taxon>
        <taxon>Rubrobacteraceae</taxon>
        <taxon>environmental samples</taxon>
    </lineage>
</organism>
<dbReference type="PANTHER" id="PTHR30290:SF10">
    <property type="entry name" value="PERIPLASMIC OLIGOPEPTIDE-BINDING PROTEIN-RELATED"/>
    <property type="match status" value="1"/>
</dbReference>
<gene>
    <name evidence="6" type="ORF">AVDCRST_MAG05-88</name>
</gene>
<accession>A0A6J4R7H4</accession>
<dbReference type="Gene3D" id="3.40.190.10">
    <property type="entry name" value="Periplasmic binding protein-like II"/>
    <property type="match status" value="1"/>
</dbReference>
<keyword evidence="3" id="KW-0813">Transport</keyword>
<feature type="domain" description="Solute-binding protein family 5" evidence="5">
    <location>
        <begin position="9"/>
        <end position="246"/>
    </location>
</feature>
<dbReference type="SUPFAM" id="SSF53850">
    <property type="entry name" value="Periplasmic binding protein-like II"/>
    <property type="match status" value="1"/>
</dbReference>